<protein>
    <submittedName>
        <fullName evidence="2">Uncharacterized protein</fullName>
    </submittedName>
</protein>
<feature type="region of interest" description="Disordered" evidence="1">
    <location>
        <begin position="85"/>
        <end position="107"/>
    </location>
</feature>
<evidence type="ECO:0000256" key="1">
    <source>
        <dbReference type="SAM" id="MobiDB-lite"/>
    </source>
</evidence>
<gene>
    <name evidence="2" type="ORF">NDU88_011390</name>
</gene>
<sequence>MNPTCGDLASCCREVCIRDQFVKKLGKFVSTFTALDKVQLSNKKVFELGFLGETLMGKDAWLAAFCNKVPRMVQATGEGMYEMTRGDLSTSSTPRHGTTKGNSQEEIPEEPAMGVMPKDLQEETFGMGGTLGYSGVPGHSSSCARPFGHQCVEGGNTNNGGEGKAEGVPGWRGAWPGKGFKECEGGLEAPQDHSMCEREIAVASRSSEGPGQTRGGQKRERADYETIGGQETRSPSWLRCGREVAAPAQSCGFRRVEVTAQKVGHGGP</sequence>
<comment type="caution">
    <text evidence="2">The sequence shown here is derived from an EMBL/GenBank/DDBJ whole genome shotgun (WGS) entry which is preliminary data.</text>
</comment>
<feature type="compositionally biased region" description="Polar residues" evidence="1">
    <location>
        <begin position="87"/>
        <end position="105"/>
    </location>
</feature>
<feature type="region of interest" description="Disordered" evidence="1">
    <location>
        <begin position="202"/>
        <end position="235"/>
    </location>
</feature>
<evidence type="ECO:0000313" key="3">
    <source>
        <dbReference type="Proteomes" id="UP001066276"/>
    </source>
</evidence>
<reference evidence="2" key="1">
    <citation type="journal article" date="2022" name="bioRxiv">
        <title>Sequencing and chromosome-scale assembly of the giantPleurodeles waltlgenome.</title>
        <authorList>
            <person name="Brown T."/>
            <person name="Elewa A."/>
            <person name="Iarovenko S."/>
            <person name="Subramanian E."/>
            <person name="Araus A.J."/>
            <person name="Petzold A."/>
            <person name="Susuki M."/>
            <person name="Suzuki K.-i.T."/>
            <person name="Hayashi T."/>
            <person name="Toyoda A."/>
            <person name="Oliveira C."/>
            <person name="Osipova E."/>
            <person name="Leigh N.D."/>
            <person name="Simon A."/>
            <person name="Yun M.H."/>
        </authorList>
    </citation>
    <scope>NUCLEOTIDE SEQUENCE</scope>
    <source>
        <strain evidence="2">20211129_DDA</strain>
        <tissue evidence="2">Liver</tissue>
    </source>
</reference>
<proteinExistence type="predicted"/>
<organism evidence="2 3">
    <name type="scientific">Pleurodeles waltl</name>
    <name type="common">Iberian ribbed newt</name>
    <dbReference type="NCBI Taxonomy" id="8319"/>
    <lineage>
        <taxon>Eukaryota</taxon>
        <taxon>Metazoa</taxon>
        <taxon>Chordata</taxon>
        <taxon>Craniata</taxon>
        <taxon>Vertebrata</taxon>
        <taxon>Euteleostomi</taxon>
        <taxon>Amphibia</taxon>
        <taxon>Batrachia</taxon>
        <taxon>Caudata</taxon>
        <taxon>Salamandroidea</taxon>
        <taxon>Salamandridae</taxon>
        <taxon>Pleurodelinae</taxon>
        <taxon>Pleurodeles</taxon>
    </lineage>
</organism>
<dbReference type="Proteomes" id="UP001066276">
    <property type="component" value="Chromosome 7"/>
</dbReference>
<keyword evidence="3" id="KW-1185">Reference proteome</keyword>
<dbReference type="EMBL" id="JANPWB010000011">
    <property type="protein sequence ID" value="KAJ1133091.1"/>
    <property type="molecule type" value="Genomic_DNA"/>
</dbReference>
<dbReference type="AlphaFoldDB" id="A0AAV7Q0L9"/>
<evidence type="ECO:0000313" key="2">
    <source>
        <dbReference type="EMBL" id="KAJ1133091.1"/>
    </source>
</evidence>
<name>A0AAV7Q0L9_PLEWA</name>
<accession>A0AAV7Q0L9</accession>